<feature type="transmembrane region" description="Helical" evidence="11">
    <location>
        <begin position="7"/>
        <end position="23"/>
    </location>
</feature>
<feature type="transmembrane region" description="Helical" evidence="11">
    <location>
        <begin position="164"/>
        <end position="182"/>
    </location>
</feature>
<dbReference type="PANTHER" id="PTHR21522:SF43">
    <property type="entry name" value="OTOPETRIN-2"/>
    <property type="match status" value="1"/>
</dbReference>
<keyword evidence="8" id="KW-0406">Ion transport</keyword>
<feature type="transmembrane region" description="Helical" evidence="11">
    <location>
        <begin position="278"/>
        <end position="304"/>
    </location>
</feature>
<keyword evidence="10" id="KW-0407">Ion channel</keyword>
<evidence type="ECO:0000256" key="6">
    <source>
        <dbReference type="ARBA" id="ARBA00022781"/>
    </source>
</evidence>
<dbReference type="EMBL" id="BTSY01000007">
    <property type="protein sequence ID" value="GMT35199.1"/>
    <property type="molecule type" value="Genomic_DNA"/>
</dbReference>
<feature type="transmembrane region" description="Helical" evidence="11">
    <location>
        <begin position="404"/>
        <end position="427"/>
    </location>
</feature>
<keyword evidence="3" id="KW-0813">Transport</keyword>
<accession>A0AAV5X0E6</accession>
<feature type="transmembrane region" description="Helical" evidence="11">
    <location>
        <begin position="483"/>
        <end position="500"/>
    </location>
</feature>
<gene>
    <name evidence="12" type="ORF">PFISCL1PPCAC_26496</name>
</gene>
<evidence type="ECO:0000256" key="7">
    <source>
        <dbReference type="ARBA" id="ARBA00022989"/>
    </source>
</evidence>
<dbReference type="Proteomes" id="UP001432322">
    <property type="component" value="Unassembled WGS sequence"/>
</dbReference>
<comment type="subcellular location">
    <subcellularLocation>
        <location evidence="1">Cell membrane</location>
        <topology evidence="1">Multi-pass membrane protein</topology>
    </subcellularLocation>
</comment>
<organism evidence="12 13">
    <name type="scientific">Pristionchus fissidentatus</name>
    <dbReference type="NCBI Taxonomy" id="1538716"/>
    <lineage>
        <taxon>Eukaryota</taxon>
        <taxon>Metazoa</taxon>
        <taxon>Ecdysozoa</taxon>
        <taxon>Nematoda</taxon>
        <taxon>Chromadorea</taxon>
        <taxon>Rhabditida</taxon>
        <taxon>Rhabditina</taxon>
        <taxon>Diplogasteromorpha</taxon>
        <taxon>Diplogasteroidea</taxon>
        <taxon>Neodiplogasteridae</taxon>
        <taxon>Pristionchus</taxon>
    </lineage>
</organism>
<feature type="transmembrane region" description="Helical" evidence="11">
    <location>
        <begin position="133"/>
        <end position="152"/>
    </location>
</feature>
<dbReference type="AlphaFoldDB" id="A0AAV5X0E6"/>
<dbReference type="GO" id="GO:0005886">
    <property type="term" value="C:plasma membrane"/>
    <property type="evidence" value="ECO:0007669"/>
    <property type="project" value="UniProtKB-SubCell"/>
</dbReference>
<evidence type="ECO:0000256" key="1">
    <source>
        <dbReference type="ARBA" id="ARBA00004651"/>
    </source>
</evidence>
<feature type="transmembrane region" description="Helical" evidence="11">
    <location>
        <begin position="325"/>
        <end position="351"/>
    </location>
</feature>
<keyword evidence="7 11" id="KW-1133">Transmembrane helix</keyword>
<dbReference type="InterPro" id="IPR004878">
    <property type="entry name" value="Otopetrin"/>
</dbReference>
<keyword evidence="9 11" id="KW-0472">Membrane</keyword>
<dbReference type="PANTHER" id="PTHR21522">
    <property type="entry name" value="PROTON CHANNEL OTOP"/>
    <property type="match status" value="1"/>
</dbReference>
<keyword evidence="6" id="KW-0375">Hydrogen ion transport</keyword>
<keyword evidence="5 11" id="KW-0812">Transmembrane</keyword>
<evidence type="ECO:0000313" key="13">
    <source>
        <dbReference type="Proteomes" id="UP001432322"/>
    </source>
</evidence>
<evidence type="ECO:0000256" key="9">
    <source>
        <dbReference type="ARBA" id="ARBA00023136"/>
    </source>
</evidence>
<feature type="transmembrane region" description="Helical" evidence="11">
    <location>
        <begin position="520"/>
        <end position="543"/>
    </location>
</feature>
<dbReference type="GO" id="GO:0015252">
    <property type="term" value="F:proton channel activity"/>
    <property type="evidence" value="ECO:0007669"/>
    <property type="project" value="InterPro"/>
</dbReference>
<evidence type="ECO:0000256" key="5">
    <source>
        <dbReference type="ARBA" id="ARBA00022692"/>
    </source>
</evidence>
<feature type="transmembrane region" description="Helical" evidence="11">
    <location>
        <begin position="43"/>
        <end position="73"/>
    </location>
</feature>
<sequence length="552" mass="62652">RDYFISLLTMIYALILISFSLVIELSPTWSSSDSIAETVFYSWMYGLGSLFILYSYAFMLYPKWWNFIVFVLFKRGTIKNMNKFIIGEVGHNGEGCGTLYLRLGAVLFGCLSIVLFGFEIFLCMREDSCKERFIYQDCLLIIFVGLQMHFIFCNTKMSVTSSRWVCKLGFMHLVAVNLWTWVRFTKTQKKLKKKLAYAIEHDNDDLLTSSAASVSSSESEESEEEDLVSTTIILDQMPTALIANQSDINSIELANVSEIVKNTNTSRTLVSVDYLGDIASILTTCLVEYALIGAAVMFVLWTTIDSHDNRSIERMRRKSKMRIDCTATSAGIFLGVFVLILSCVAMGVNAVYSKLHLDQTARIATAIFFMVVYILCIIGTLFALIRMRRMQYKESTHGESLDQILMIVGMISEFMYCACEIDLFLTGRGKSIYASEDSMPAFIFVVFLVRYVQVVTQSAFILLSFRLSALNPREQRRMAGRQMVTYLLVANVSLFAFHIYEGVATSIGYDGPDQSATEIIIYAVTPIIAFFRFHSSVCLAEIWKHAYTRKHH</sequence>
<feature type="transmembrane region" description="Helical" evidence="11">
    <location>
        <begin position="439"/>
        <end position="463"/>
    </location>
</feature>
<evidence type="ECO:0000256" key="3">
    <source>
        <dbReference type="ARBA" id="ARBA00022448"/>
    </source>
</evidence>
<name>A0AAV5X0E6_9BILA</name>
<keyword evidence="4" id="KW-1003">Cell membrane</keyword>
<reference evidence="12" key="1">
    <citation type="submission" date="2023-10" db="EMBL/GenBank/DDBJ databases">
        <title>Genome assembly of Pristionchus species.</title>
        <authorList>
            <person name="Yoshida K."/>
            <person name="Sommer R.J."/>
        </authorList>
    </citation>
    <scope>NUCLEOTIDE SEQUENCE</scope>
    <source>
        <strain evidence="12">RS5133</strain>
    </source>
</reference>
<feature type="non-terminal residue" evidence="12">
    <location>
        <position position="552"/>
    </location>
</feature>
<keyword evidence="13" id="KW-1185">Reference proteome</keyword>
<feature type="non-terminal residue" evidence="12">
    <location>
        <position position="1"/>
    </location>
</feature>
<protein>
    <submittedName>
        <fullName evidence="12">Uncharacterized protein</fullName>
    </submittedName>
</protein>
<evidence type="ECO:0000256" key="11">
    <source>
        <dbReference type="SAM" id="Phobius"/>
    </source>
</evidence>
<comment type="caution">
    <text evidence="12">The sequence shown here is derived from an EMBL/GenBank/DDBJ whole genome shotgun (WGS) entry which is preliminary data.</text>
</comment>
<dbReference type="Pfam" id="PF03189">
    <property type="entry name" value="Otopetrin"/>
    <property type="match status" value="1"/>
</dbReference>
<evidence type="ECO:0000256" key="2">
    <source>
        <dbReference type="ARBA" id="ARBA00006513"/>
    </source>
</evidence>
<proteinExistence type="inferred from homology"/>
<feature type="transmembrane region" description="Helical" evidence="11">
    <location>
        <begin position="363"/>
        <end position="384"/>
    </location>
</feature>
<evidence type="ECO:0000256" key="8">
    <source>
        <dbReference type="ARBA" id="ARBA00023065"/>
    </source>
</evidence>
<evidence type="ECO:0000256" key="10">
    <source>
        <dbReference type="ARBA" id="ARBA00023303"/>
    </source>
</evidence>
<evidence type="ECO:0000256" key="4">
    <source>
        <dbReference type="ARBA" id="ARBA00022475"/>
    </source>
</evidence>
<evidence type="ECO:0000313" key="12">
    <source>
        <dbReference type="EMBL" id="GMT35199.1"/>
    </source>
</evidence>
<comment type="similarity">
    <text evidence="2">Belongs to the otopetrin family.</text>
</comment>
<feature type="transmembrane region" description="Helical" evidence="11">
    <location>
        <begin position="99"/>
        <end position="121"/>
    </location>
</feature>